<evidence type="ECO:0000256" key="1">
    <source>
        <dbReference type="SAM" id="MobiDB-lite"/>
    </source>
</evidence>
<dbReference type="RefSeq" id="WP_190417006.1">
    <property type="nucleotide sequence ID" value="NZ_JAMPKK010000088.1"/>
</dbReference>
<keyword evidence="3" id="KW-1185">Reference proteome</keyword>
<evidence type="ECO:0000313" key="3">
    <source>
        <dbReference type="Proteomes" id="UP001442494"/>
    </source>
</evidence>
<name>A0ABV0JWP3_9CYAN</name>
<dbReference type="Proteomes" id="UP001442494">
    <property type="component" value="Unassembled WGS sequence"/>
</dbReference>
<organism evidence="2 3">
    <name type="scientific">Funiculus sociatus GB2-A5</name>
    <dbReference type="NCBI Taxonomy" id="2933946"/>
    <lineage>
        <taxon>Bacteria</taxon>
        <taxon>Bacillati</taxon>
        <taxon>Cyanobacteriota</taxon>
        <taxon>Cyanophyceae</taxon>
        <taxon>Coleofasciculales</taxon>
        <taxon>Coleofasciculaceae</taxon>
        <taxon>Funiculus</taxon>
    </lineage>
</organism>
<feature type="region of interest" description="Disordered" evidence="1">
    <location>
        <begin position="28"/>
        <end position="81"/>
    </location>
</feature>
<accession>A0ABV0JWP3</accession>
<feature type="compositionally biased region" description="Polar residues" evidence="1">
    <location>
        <begin position="36"/>
        <end position="45"/>
    </location>
</feature>
<evidence type="ECO:0000313" key="2">
    <source>
        <dbReference type="EMBL" id="MEP0867803.1"/>
    </source>
</evidence>
<dbReference type="EMBL" id="JAMPKK010000088">
    <property type="protein sequence ID" value="MEP0867803.1"/>
    <property type="molecule type" value="Genomic_DNA"/>
</dbReference>
<evidence type="ECO:0008006" key="4">
    <source>
        <dbReference type="Google" id="ProtNLM"/>
    </source>
</evidence>
<reference evidence="2 3" key="1">
    <citation type="submission" date="2022-04" db="EMBL/GenBank/DDBJ databases">
        <title>Positive selection, recombination, and allopatry shape intraspecific diversity of widespread and dominant cyanobacteria.</title>
        <authorList>
            <person name="Wei J."/>
            <person name="Shu W."/>
            <person name="Hu C."/>
        </authorList>
    </citation>
    <scope>NUCLEOTIDE SEQUENCE [LARGE SCALE GENOMIC DNA]</scope>
    <source>
        <strain evidence="2 3">GB2-A5</strain>
    </source>
</reference>
<proteinExistence type="predicted"/>
<gene>
    <name evidence="2" type="ORF">NDI37_25490</name>
</gene>
<protein>
    <recommendedName>
        <fullName evidence="4">Rho termination factor N-terminal domain-containing protein</fullName>
    </recommendedName>
</protein>
<feature type="compositionally biased region" description="Low complexity" evidence="1">
    <location>
        <begin position="66"/>
        <end position="81"/>
    </location>
</feature>
<sequence length="132" mass="14610">MFNAIKDITFGIAYGLYLTALAPKSQRDAALAKARTPQTMPQAETPQVEEKAEEVIAPEPIHIEQPEPQAEVEAPEPAATEQPRVEIDLAALDSTTLRKLCTQYSIAWRDIRGKGKHLKKDAMIFQLEQVAA</sequence>
<comment type="caution">
    <text evidence="2">The sequence shown here is derived from an EMBL/GenBank/DDBJ whole genome shotgun (WGS) entry which is preliminary data.</text>
</comment>